<feature type="transmembrane region" description="Helical" evidence="2">
    <location>
        <begin position="71"/>
        <end position="91"/>
    </location>
</feature>
<feature type="region of interest" description="Disordered" evidence="1">
    <location>
        <begin position="96"/>
        <end position="143"/>
    </location>
</feature>
<evidence type="ECO:0000256" key="1">
    <source>
        <dbReference type="SAM" id="MobiDB-lite"/>
    </source>
</evidence>
<evidence type="ECO:0000313" key="4">
    <source>
        <dbReference type="Proteomes" id="UP001589610"/>
    </source>
</evidence>
<keyword evidence="2" id="KW-0812">Transmembrane</keyword>
<dbReference type="EMBL" id="JBHMBS010000022">
    <property type="protein sequence ID" value="MFB9680377.1"/>
    <property type="molecule type" value="Genomic_DNA"/>
</dbReference>
<name>A0ABV5TML9_9ACTN</name>
<accession>A0ABV5TML9</accession>
<keyword evidence="2" id="KW-1133">Transmembrane helix</keyword>
<dbReference type="Proteomes" id="UP001589610">
    <property type="component" value="Unassembled WGS sequence"/>
</dbReference>
<keyword evidence="4" id="KW-1185">Reference proteome</keyword>
<evidence type="ECO:0008006" key="5">
    <source>
        <dbReference type="Google" id="ProtNLM"/>
    </source>
</evidence>
<feature type="region of interest" description="Disordered" evidence="1">
    <location>
        <begin position="36"/>
        <end position="57"/>
    </location>
</feature>
<evidence type="ECO:0000313" key="3">
    <source>
        <dbReference type="EMBL" id="MFB9680377.1"/>
    </source>
</evidence>
<protein>
    <recommendedName>
        <fullName evidence="5">CU044_5270 family protein</fullName>
    </recommendedName>
</protein>
<proteinExistence type="predicted"/>
<keyword evidence="2" id="KW-0472">Membrane</keyword>
<evidence type="ECO:0000256" key="2">
    <source>
        <dbReference type="SAM" id="Phobius"/>
    </source>
</evidence>
<dbReference type="RefSeq" id="WP_386161362.1">
    <property type="nucleotide sequence ID" value="NZ_JBHMBS010000022.1"/>
</dbReference>
<gene>
    <name evidence="3" type="ORF">ACFFRH_33280</name>
</gene>
<reference evidence="3 4" key="1">
    <citation type="submission" date="2024-09" db="EMBL/GenBank/DDBJ databases">
        <authorList>
            <person name="Sun Q."/>
            <person name="Mori K."/>
        </authorList>
    </citation>
    <scope>NUCLEOTIDE SEQUENCE [LARGE SCALE GENOMIC DNA]</scope>
    <source>
        <strain evidence="3 4">JCM 3028</strain>
    </source>
</reference>
<organism evidence="3 4">
    <name type="scientific">Streptosporangium vulgare</name>
    <dbReference type="NCBI Taxonomy" id="46190"/>
    <lineage>
        <taxon>Bacteria</taxon>
        <taxon>Bacillati</taxon>
        <taxon>Actinomycetota</taxon>
        <taxon>Actinomycetes</taxon>
        <taxon>Streptosporangiales</taxon>
        <taxon>Streptosporangiaceae</taxon>
        <taxon>Streptosporangium</taxon>
    </lineage>
</organism>
<comment type="caution">
    <text evidence="3">The sequence shown here is derived from an EMBL/GenBank/DDBJ whole genome shotgun (WGS) entry which is preliminary data.</text>
</comment>
<sequence>MNDVDERVRALRPDALTEDAHRRRREADLARAFATAVSRPDRASGRASDSVSSRVPLDASRPLSRLRLTPGIVLTGALVGLAAAVTVPAVMTGTVGLRGPGGGRTAATASPDPASGTSPVRHPEAQVPPPETSGSLPAATPGTPVVTLDARSFLLAGAETAARATSPEGRYWFERTRTFEPVGSGATVAHTGESWYDGRAGRTVSNQEVKITFATEAAKAAWRAKGSPALWPGPRTEDFSRLSLRWRVGSETLTMDEVRDLPGDAGELERWLRSAHRDGPFPAFVFDAARYLLASPASPATRAATLRVLAAQPGIVLEKDVLDPLRRTGFAVTTVEGHRTLVVDESGSRLLAFAYTGPDERPRTGDRSVHLPFRKGLKIAYEESGWVGKVGVRR</sequence>